<dbReference type="EMBL" id="JBHSGD010000004">
    <property type="protein sequence ID" value="MFC4651990.1"/>
    <property type="molecule type" value="Genomic_DNA"/>
</dbReference>
<evidence type="ECO:0000313" key="9">
    <source>
        <dbReference type="Proteomes" id="UP001595987"/>
    </source>
</evidence>
<dbReference type="InterPro" id="IPR004797">
    <property type="entry name" value="Competence_ComEC/Rec2"/>
</dbReference>
<dbReference type="Proteomes" id="UP001595987">
    <property type="component" value="Unassembled WGS sequence"/>
</dbReference>
<keyword evidence="4 6" id="KW-1133">Transmembrane helix</keyword>
<gene>
    <name evidence="8" type="ORF">ACFO26_03640</name>
</gene>
<evidence type="ECO:0000256" key="3">
    <source>
        <dbReference type="ARBA" id="ARBA00022692"/>
    </source>
</evidence>
<evidence type="ECO:0000256" key="1">
    <source>
        <dbReference type="ARBA" id="ARBA00004651"/>
    </source>
</evidence>
<evidence type="ECO:0000256" key="4">
    <source>
        <dbReference type="ARBA" id="ARBA00022989"/>
    </source>
</evidence>
<evidence type="ECO:0000256" key="6">
    <source>
        <dbReference type="SAM" id="Phobius"/>
    </source>
</evidence>
<evidence type="ECO:0000313" key="8">
    <source>
        <dbReference type="EMBL" id="MFC4651990.1"/>
    </source>
</evidence>
<feature type="transmembrane region" description="Helical" evidence="6">
    <location>
        <begin position="473"/>
        <end position="490"/>
    </location>
</feature>
<keyword evidence="3 6" id="KW-0812">Transmembrane</keyword>
<keyword evidence="5 6" id="KW-0472">Membrane</keyword>
<dbReference type="SUPFAM" id="SSF56281">
    <property type="entry name" value="Metallo-hydrolase/oxidoreductase"/>
    <property type="match status" value="1"/>
</dbReference>
<organism evidence="8 9">
    <name type="scientific">Lactococcus nasutitermitis</name>
    <dbReference type="NCBI Taxonomy" id="1652957"/>
    <lineage>
        <taxon>Bacteria</taxon>
        <taxon>Bacillati</taxon>
        <taxon>Bacillota</taxon>
        <taxon>Bacilli</taxon>
        <taxon>Lactobacillales</taxon>
        <taxon>Streptococcaceae</taxon>
        <taxon>Lactococcus</taxon>
    </lineage>
</organism>
<dbReference type="SMART" id="SM00849">
    <property type="entry name" value="Lactamase_B"/>
    <property type="match status" value="1"/>
</dbReference>
<evidence type="ECO:0000259" key="7">
    <source>
        <dbReference type="SMART" id="SM00849"/>
    </source>
</evidence>
<dbReference type="Pfam" id="PF00753">
    <property type="entry name" value="Lactamase_B"/>
    <property type="match status" value="1"/>
</dbReference>
<comment type="caution">
    <text evidence="8">The sequence shown here is derived from an EMBL/GenBank/DDBJ whole genome shotgun (WGS) entry which is preliminary data.</text>
</comment>
<protein>
    <submittedName>
        <fullName evidence="8">DNA internalization-related competence protein ComEC/Rec2</fullName>
    </submittedName>
</protein>
<dbReference type="RefSeq" id="WP_213534027.1">
    <property type="nucleotide sequence ID" value="NZ_JBHSGD010000004.1"/>
</dbReference>
<dbReference type="PANTHER" id="PTHR30619:SF1">
    <property type="entry name" value="RECOMBINATION PROTEIN 2"/>
    <property type="match status" value="1"/>
</dbReference>
<feature type="transmembrane region" description="Helical" evidence="6">
    <location>
        <begin position="449"/>
        <end position="466"/>
    </location>
</feature>
<feature type="transmembrane region" description="Helical" evidence="6">
    <location>
        <begin position="389"/>
        <end position="418"/>
    </location>
</feature>
<sequence length="754" mass="85972">MLVDLATKRLQRLRIASHLIKKLSFSPIFLVYLSTLLYFCIFHFSWLLLILFIFSFVLTVHRKYYLIIPLLAILAGIFFSIQNSEKNTAMNQPESVTQLTIIPDTISVNGDLLSFQGTFSGKKFQTYYTIKTQQEQSYFQHLTKKCQISFTGKVTLPENQRNFNGFNDQKYLATQNIYRQITIESIQKIQTNNTVTPQSLRRQAIVFSQQHFPHPMSNYMTGLLFGYLDKNFEQMGDIYSSLGIIHLFALSGAQVNFFIDWFRKILLRLGLRQDYVKLLQLPFSIFYAFMTGMSISVIRALLQKNLPARGLTNFSLTFFLLFIVNSNFLLTIGGQLTMLYAFIISMISGKLKKLPKLKMLLAESTIISLGVLPLLIFDFHIFQPLSILLTFAFSFLFDTILLPLLLLSFILAHLNIIIPANTLFHLLENLVKSVDSLVHYPPVFGTPNQIEFILLFVLIGLFIDYIYHKKIRIFLFLSLIILFIVCKNPLQASITAVDVGQGDSIFLQDSFNKQTILIDTGGRVSFGSNQPWQQSQTSANADKTLIPYLKSEGVSTINHLILTHTDDDHVGDFVELASKIKIQEVDVSSGELTCPDFIDKLQKAKVPYHIIKVGDKFPIFHSQLQILSSGYTKKGDNNDSIVTYGNFYGQRFLFTGDLEQDGEKELLKNYPTLKVDVLKAGHHGSKTSSNPTFIKKIQPKLTLISVGKNNRYGHPNQETLNTFKKYHVASLRTDQHGAIKLTMKNKQWHISTVK</sequence>
<dbReference type="InterPro" id="IPR025405">
    <property type="entry name" value="DUF4131"/>
</dbReference>
<dbReference type="NCBIfam" id="TIGR00360">
    <property type="entry name" value="ComEC_N-term"/>
    <property type="match status" value="1"/>
</dbReference>
<feature type="transmembrane region" description="Helical" evidence="6">
    <location>
        <begin position="64"/>
        <end position="81"/>
    </location>
</feature>
<evidence type="ECO:0000256" key="5">
    <source>
        <dbReference type="ARBA" id="ARBA00023136"/>
    </source>
</evidence>
<feature type="domain" description="Metallo-beta-lactamase" evidence="7">
    <location>
        <begin position="501"/>
        <end position="708"/>
    </location>
</feature>
<evidence type="ECO:0000256" key="2">
    <source>
        <dbReference type="ARBA" id="ARBA00022475"/>
    </source>
</evidence>
<proteinExistence type="predicted"/>
<dbReference type="InterPro" id="IPR036866">
    <property type="entry name" value="RibonucZ/Hydroxyglut_hydro"/>
</dbReference>
<dbReference type="InterPro" id="IPR004477">
    <property type="entry name" value="ComEC_N"/>
</dbReference>
<dbReference type="Pfam" id="PF03772">
    <property type="entry name" value="Competence"/>
    <property type="match status" value="1"/>
</dbReference>
<dbReference type="Gene3D" id="3.60.15.10">
    <property type="entry name" value="Ribonuclease Z/Hydroxyacylglutathione hydrolase-like"/>
    <property type="match status" value="1"/>
</dbReference>
<dbReference type="InterPro" id="IPR052159">
    <property type="entry name" value="Competence_DNA_uptake"/>
</dbReference>
<name>A0ABV9JBD3_9LACT</name>
<comment type="subcellular location">
    <subcellularLocation>
        <location evidence="1">Cell membrane</location>
        <topology evidence="1">Multi-pass membrane protein</topology>
    </subcellularLocation>
</comment>
<keyword evidence="9" id="KW-1185">Reference proteome</keyword>
<dbReference type="InterPro" id="IPR035681">
    <property type="entry name" value="ComA-like_MBL"/>
</dbReference>
<dbReference type="CDD" id="cd07731">
    <property type="entry name" value="ComA-like_MBL-fold"/>
    <property type="match status" value="1"/>
</dbReference>
<dbReference type="NCBIfam" id="TIGR00361">
    <property type="entry name" value="ComEC_Rec2"/>
    <property type="match status" value="1"/>
</dbReference>
<feature type="transmembrane region" description="Helical" evidence="6">
    <location>
        <begin position="359"/>
        <end position="377"/>
    </location>
</feature>
<feature type="transmembrane region" description="Helical" evidence="6">
    <location>
        <begin position="238"/>
        <end position="259"/>
    </location>
</feature>
<dbReference type="Pfam" id="PF13567">
    <property type="entry name" value="DUF4131"/>
    <property type="match status" value="1"/>
</dbReference>
<feature type="transmembrane region" description="Helical" evidence="6">
    <location>
        <begin position="29"/>
        <end position="58"/>
    </location>
</feature>
<accession>A0ABV9JBD3</accession>
<keyword evidence="2" id="KW-1003">Cell membrane</keyword>
<feature type="transmembrane region" description="Helical" evidence="6">
    <location>
        <begin position="279"/>
        <end position="302"/>
    </location>
</feature>
<dbReference type="PANTHER" id="PTHR30619">
    <property type="entry name" value="DNA INTERNALIZATION/COMPETENCE PROTEIN COMEC/REC2"/>
    <property type="match status" value="1"/>
</dbReference>
<feature type="transmembrane region" description="Helical" evidence="6">
    <location>
        <begin position="314"/>
        <end position="347"/>
    </location>
</feature>
<dbReference type="InterPro" id="IPR001279">
    <property type="entry name" value="Metallo-B-lactamas"/>
</dbReference>
<reference evidence="9" key="1">
    <citation type="journal article" date="2019" name="Int. J. Syst. Evol. Microbiol.">
        <title>The Global Catalogue of Microorganisms (GCM) 10K type strain sequencing project: providing services to taxonomists for standard genome sequencing and annotation.</title>
        <authorList>
            <consortium name="The Broad Institute Genomics Platform"/>
            <consortium name="The Broad Institute Genome Sequencing Center for Infectious Disease"/>
            <person name="Wu L."/>
            <person name="Ma J."/>
        </authorList>
    </citation>
    <scope>NUCLEOTIDE SEQUENCE [LARGE SCALE GENOMIC DNA]</scope>
    <source>
        <strain evidence="9">CCUG 63287</strain>
    </source>
</reference>